<gene>
    <name evidence="1" type="ORF">KIL84_005562</name>
</gene>
<evidence type="ECO:0000313" key="1">
    <source>
        <dbReference type="EMBL" id="KAH1179512.1"/>
    </source>
</evidence>
<organism evidence="1 2">
    <name type="scientific">Mauremys mutica</name>
    <name type="common">yellowpond turtle</name>
    <dbReference type="NCBI Taxonomy" id="74926"/>
    <lineage>
        <taxon>Eukaryota</taxon>
        <taxon>Metazoa</taxon>
        <taxon>Chordata</taxon>
        <taxon>Craniata</taxon>
        <taxon>Vertebrata</taxon>
        <taxon>Euteleostomi</taxon>
        <taxon>Archelosauria</taxon>
        <taxon>Testudinata</taxon>
        <taxon>Testudines</taxon>
        <taxon>Cryptodira</taxon>
        <taxon>Durocryptodira</taxon>
        <taxon>Testudinoidea</taxon>
        <taxon>Geoemydidae</taxon>
        <taxon>Geoemydinae</taxon>
        <taxon>Mauremys</taxon>
    </lineage>
</organism>
<sequence>MSVIYSGVLYEGIGGSKGTCKTESQELVLGPLSIYTWVPHRGPKTGLSGGHGNYLATACRGVQRALPGQAVTQPEADGGRIPLVHLSLSPSRVSLSSHCHPRQMGRPTRQLLFASQGSADWIRHYPPHGRQQLQNGC</sequence>
<reference evidence="1" key="1">
    <citation type="submission" date="2021-09" db="EMBL/GenBank/DDBJ databases">
        <title>The genome of Mauremys mutica provides insights into the evolution of semi-aquatic lifestyle.</title>
        <authorList>
            <person name="Gong S."/>
            <person name="Gao Y."/>
        </authorList>
    </citation>
    <scope>NUCLEOTIDE SEQUENCE</scope>
    <source>
        <strain evidence="1">MM-2020</strain>
        <tissue evidence="1">Muscle</tissue>
    </source>
</reference>
<proteinExistence type="predicted"/>
<keyword evidence="2" id="KW-1185">Reference proteome</keyword>
<name>A0A9D3XGI7_9SAUR</name>
<accession>A0A9D3XGI7</accession>
<dbReference type="EMBL" id="JAHDVG010000471">
    <property type="protein sequence ID" value="KAH1179512.1"/>
    <property type="molecule type" value="Genomic_DNA"/>
</dbReference>
<protein>
    <submittedName>
        <fullName evidence="1">Uncharacterized protein</fullName>
    </submittedName>
</protein>
<comment type="caution">
    <text evidence="1">The sequence shown here is derived from an EMBL/GenBank/DDBJ whole genome shotgun (WGS) entry which is preliminary data.</text>
</comment>
<evidence type="ECO:0000313" key="2">
    <source>
        <dbReference type="Proteomes" id="UP000827986"/>
    </source>
</evidence>
<dbReference type="AlphaFoldDB" id="A0A9D3XGI7"/>
<dbReference type="Proteomes" id="UP000827986">
    <property type="component" value="Unassembled WGS sequence"/>
</dbReference>